<protein>
    <submittedName>
        <fullName evidence="2">Uncharacterized protein</fullName>
    </submittedName>
</protein>
<organism evidence="2 3">
    <name type="scientific">Globisporangium ultimum (strain ATCC 200006 / CBS 805.95 / DAOM BR144)</name>
    <name type="common">Pythium ultimum</name>
    <dbReference type="NCBI Taxonomy" id="431595"/>
    <lineage>
        <taxon>Eukaryota</taxon>
        <taxon>Sar</taxon>
        <taxon>Stramenopiles</taxon>
        <taxon>Oomycota</taxon>
        <taxon>Peronosporomycetes</taxon>
        <taxon>Pythiales</taxon>
        <taxon>Pythiaceae</taxon>
        <taxon>Globisporangium</taxon>
    </lineage>
</organism>
<reference evidence="3" key="1">
    <citation type="journal article" date="2010" name="Genome Biol.">
        <title>Genome sequence of the necrotrophic plant pathogen Pythium ultimum reveals original pathogenicity mechanisms and effector repertoire.</title>
        <authorList>
            <person name="Levesque C.A."/>
            <person name="Brouwer H."/>
            <person name="Cano L."/>
            <person name="Hamilton J.P."/>
            <person name="Holt C."/>
            <person name="Huitema E."/>
            <person name="Raffaele S."/>
            <person name="Robideau G.P."/>
            <person name="Thines M."/>
            <person name="Win J."/>
            <person name="Zerillo M.M."/>
            <person name="Beakes G.W."/>
            <person name="Boore J.L."/>
            <person name="Busam D."/>
            <person name="Dumas B."/>
            <person name="Ferriera S."/>
            <person name="Fuerstenberg S.I."/>
            <person name="Gachon C.M."/>
            <person name="Gaulin E."/>
            <person name="Govers F."/>
            <person name="Grenville-Briggs L."/>
            <person name="Horner N."/>
            <person name="Hostetler J."/>
            <person name="Jiang R.H."/>
            <person name="Johnson J."/>
            <person name="Krajaejun T."/>
            <person name="Lin H."/>
            <person name="Meijer H.J."/>
            <person name="Moore B."/>
            <person name="Morris P."/>
            <person name="Phuntmart V."/>
            <person name="Puiu D."/>
            <person name="Shetty J."/>
            <person name="Stajich J.E."/>
            <person name="Tripathy S."/>
            <person name="Wawra S."/>
            <person name="van West P."/>
            <person name="Whitty B.R."/>
            <person name="Coutinho P.M."/>
            <person name="Henrissat B."/>
            <person name="Martin F."/>
            <person name="Thomas P.D."/>
            <person name="Tyler B.M."/>
            <person name="De Vries R.P."/>
            <person name="Kamoun S."/>
            <person name="Yandell M."/>
            <person name="Tisserat N."/>
            <person name="Buell C.R."/>
        </authorList>
    </citation>
    <scope>NUCLEOTIDE SEQUENCE</scope>
    <source>
        <strain evidence="3">DAOM:BR144</strain>
    </source>
</reference>
<dbReference type="Proteomes" id="UP000019132">
    <property type="component" value="Unassembled WGS sequence"/>
</dbReference>
<dbReference type="EnsemblProtists" id="PYU1_T000637">
    <property type="protein sequence ID" value="PYU1_T000637"/>
    <property type="gene ID" value="PYU1_G000637"/>
</dbReference>
<proteinExistence type="predicted"/>
<dbReference type="OMA" id="VSSAWHC"/>
<evidence type="ECO:0000313" key="2">
    <source>
        <dbReference type="EnsemblProtists" id="PYU1_T000637"/>
    </source>
</evidence>
<evidence type="ECO:0000313" key="3">
    <source>
        <dbReference type="Proteomes" id="UP000019132"/>
    </source>
</evidence>
<accession>K3W6P6</accession>
<dbReference type="eggNOG" id="ENOG502T6TA">
    <property type="taxonomic scope" value="Eukaryota"/>
</dbReference>
<reference evidence="3" key="2">
    <citation type="submission" date="2010-04" db="EMBL/GenBank/DDBJ databases">
        <authorList>
            <person name="Buell R."/>
            <person name="Hamilton J."/>
            <person name="Hostetler J."/>
        </authorList>
    </citation>
    <scope>NUCLEOTIDE SEQUENCE [LARGE SCALE GENOMIC DNA]</scope>
    <source>
        <strain evidence="3">DAOM:BR144</strain>
    </source>
</reference>
<dbReference type="VEuPathDB" id="FungiDB:PYU1_G000637"/>
<dbReference type="EMBL" id="GL376620">
    <property type="status" value="NOT_ANNOTATED_CDS"/>
    <property type="molecule type" value="Genomic_DNA"/>
</dbReference>
<keyword evidence="1" id="KW-0472">Membrane</keyword>
<sequence length="143" mass="16477">MLKNSSVAPPVLPPQYSSRLFRSSFTTCFSVYLAARNELWYCAAMAFLVLMTSLNYWRHPVVGWRRTVDMTAVFLGMVYHLYCSSYVVNRMYQVFYVLFIFKTAYCYMRARDAANKDVSSAWHCGVHIMGNLGNMLLYTGLAV</sequence>
<keyword evidence="1" id="KW-0812">Transmembrane</keyword>
<keyword evidence="3" id="KW-1185">Reference proteome</keyword>
<keyword evidence="1" id="KW-1133">Transmembrane helix</keyword>
<feature type="transmembrane region" description="Helical" evidence="1">
    <location>
        <begin position="77"/>
        <end position="101"/>
    </location>
</feature>
<name>K3W6P6_GLOUD</name>
<dbReference type="AlphaFoldDB" id="K3W6P6"/>
<evidence type="ECO:0000256" key="1">
    <source>
        <dbReference type="SAM" id="Phobius"/>
    </source>
</evidence>
<feature type="transmembrane region" description="Helical" evidence="1">
    <location>
        <begin position="39"/>
        <end position="57"/>
    </location>
</feature>
<dbReference type="HOGENOM" id="CLU_132937_0_0_1"/>
<dbReference type="InParanoid" id="K3W6P6"/>
<reference evidence="2" key="3">
    <citation type="submission" date="2015-02" db="UniProtKB">
        <authorList>
            <consortium name="EnsemblProtists"/>
        </authorList>
    </citation>
    <scope>IDENTIFICATION</scope>
    <source>
        <strain evidence="2">DAOM BR144</strain>
    </source>
</reference>